<keyword evidence="3 5" id="KW-1133">Transmembrane helix</keyword>
<accession>A0ABV2JC67</accession>
<feature type="transmembrane region" description="Helical" evidence="5">
    <location>
        <begin position="167"/>
        <end position="185"/>
    </location>
</feature>
<dbReference type="Proteomes" id="UP001549037">
    <property type="component" value="Unassembled WGS sequence"/>
</dbReference>
<evidence type="ECO:0000256" key="4">
    <source>
        <dbReference type="ARBA" id="ARBA00023136"/>
    </source>
</evidence>
<gene>
    <name evidence="7" type="ORF">ABID28_000007</name>
</gene>
<organism evidence="7 8">
    <name type="scientific">Streptococcus porcorum</name>
    <dbReference type="NCBI Taxonomy" id="701526"/>
    <lineage>
        <taxon>Bacteria</taxon>
        <taxon>Bacillati</taxon>
        <taxon>Bacillota</taxon>
        <taxon>Bacilli</taxon>
        <taxon>Lactobacillales</taxon>
        <taxon>Streptococcaceae</taxon>
        <taxon>Streptococcus</taxon>
    </lineage>
</organism>
<name>A0ABV2JC67_9STRE</name>
<reference evidence="7 8" key="1">
    <citation type="submission" date="2024-06" db="EMBL/GenBank/DDBJ databases">
        <title>Genomic Encyclopedia of Type Strains, Phase IV (KMG-IV): sequencing the most valuable type-strain genomes for metagenomic binning, comparative biology and taxonomic classification.</title>
        <authorList>
            <person name="Goeker M."/>
        </authorList>
    </citation>
    <scope>NUCLEOTIDE SEQUENCE [LARGE SCALE GENOMIC DNA]</scope>
    <source>
        <strain evidence="7 8">DSM 28302</strain>
    </source>
</reference>
<dbReference type="PANTHER" id="PTHR43077">
    <property type="entry name" value="TRANSPORT PERMEASE YVFS-RELATED"/>
    <property type="match status" value="1"/>
</dbReference>
<keyword evidence="8" id="KW-1185">Reference proteome</keyword>
<proteinExistence type="predicted"/>
<sequence length="243" mass="27746">MLPLLKIEGIKLSRSLGTFLLSIGMPLVFFLIFSSTVQLDDPVAQKAFVQSYMLTMTAFSMSGFALFTFPMMLSEDRKNNWLSFIEHSPLSLPRYYLSKLFRVYLCFICSIMAVFLVGALVREVRMTGERWLVSAILLLITSLMYLALGLLLSLFKSEQTMSVVANLTYFVLAIMGGSWMPISLFPDWVQEICRLTPGYHVNHLVVTYAEKHDFIWKSLFIVLIYAIIFLGTAMVIKKRSEVK</sequence>
<evidence type="ECO:0000256" key="1">
    <source>
        <dbReference type="ARBA" id="ARBA00004141"/>
    </source>
</evidence>
<evidence type="ECO:0000313" key="8">
    <source>
        <dbReference type="Proteomes" id="UP001549037"/>
    </source>
</evidence>
<comment type="subcellular location">
    <subcellularLocation>
        <location evidence="1">Membrane</location>
        <topology evidence="1">Multi-pass membrane protein</topology>
    </subcellularLocation>
</comment>
<evidence type="ECO:0000259" key="6">
    <source>
        <dbReference type="Pfam" id="PF12698"/>
    </source>
</evidence>
<dbReference type="PANTHER" id="PTHR43077:SF11">
    <property type="entry name" value="TRANSPORT PERMEASE YVFS-RELATED"/>
    <property type="match status" value="1"/>
</dbReference>
<dbReference type="InterPro" id="IPR051328">
    <property type="entry name" value="T7SS_ABC-Transporter"/>
</dbReference>
<dbReference type="Pfam" id="PF12698">
    <property type="entry name" value="ABC2_membrane_3"/>
    <property type="match status" value="1"/>
</dbReference>
<protein>
    <submittedName>
        <fullName evidence="7">ABC-2 type transport system permease protein</fullName>
    </submittedName>
</protein>
<dbReference type="InterPro" id="IPR013525">
    <property type="entry name" value="ABC2_TM"/>
</dbReference>
<feature type="transmembrane region" description="Helical" evidence="5">
    <location>
        <begin position="214"/>
        <end position="236"/>
    </location>
</feature>
<feature type="transmembrane region" description="Helical" evidence="5">
    <location>
        <begin position="101"/>
        <end position="121"/>
    </location>
</feature>
<keyword evidence="4 5" id="KW-0472">Membrane</keyword>
<evidence type="ECO:0000256" key="5">
    <source>
        <dbReference type="SAM" id="Phobius"/>
    </source>
</evidence>
<evidence type="ECO:0000256" key="2">
    <source>
        <dbReference type="ARBA" id="ARBA00022692"/>
    </source>
</evidence>
<feature type="domain" description="ABC-2 type transporter transmembrane" evidence="6">
    <location>
        <begin position="45"/>
        <end position="233"/>
    </location>
</feature>
<keyword evidence="2 5" id="KW-0812">Transmembrane</keyword>
<dbReference type="EMBL" id="JBEPLN010000001">
    <property type="protein sequence ID" value="MET3633377.1"/>
    <property type="molecule type" value="Genomic_DNA"/>
</dbReference>
<evidence type="ECO:0000256" key="3">
    <source>
        <dbReference type="ARBA" id="ARBA00022989"/>
    </source>
</evidence>
<feature type="transmembrane region" description="Helical" evidence="5">
    <location>
        <begin position="133"/>
        <end position="155"/>
    </location>
</feature>
<feature type="transmembrane region" description="Helical" evidence="5">
    <location>
        <begin position="52"/>
        <end position="73"/>
    </location>
</feature>
<comment type="caution">
    <text evidence="7">The sequence shown here is derived from an EMBL/GenBank/DDBJ whole genome shotgun (WGS) entry which is preliminary data.</text>
</comment>
<evidence type="ECO:0000313" key="7">
    <source>
        <dbReference type="EMBL" id="MET3633377.1"/>
    </source>
</evidence>
<dbReference type="RefSeq" id="WP_354366908.1">
    <property type="nucleotide sequence ID" value="NZ_JBEPLN010000001.1"/>
</dbReference>
<feature type="transmembrane region" description="Helical" evidence="5">
    <location>
        <begin position="12"/>
        <end position="32"/>
    </location>
</feature>